<dbReference type="Gramene" id="FCD_00011756-RA">
    <property type="protein sequence ID" value="FCD_00011756-RA:cds"/>
    <property type="gene ID" value="FCD_00011756"/>
</dbReference>
<name>A0AA88DCD0_FICCA</name>
<proteinExistence type="predicted"/>
<keyword evidence="3" id="KW-1185">Reference proteome</keyword>
<protein>
    <submittedName>
        <fullName evidence="2">Uncharacterized protein</fullName>
    </submittedName>
</protein>
<comment type="caution">
    <text evidence="2">The sequence shown here is derived from an EMBL/GenBank/DDBJ whole genome shotgun (WGS) entry which is preliminary data.</text>
</comment>
<dbReference type="Proteomes" id="UP001187192">
    <property type="component" value="Unassembled WGS sequence"/>
</dbReference>
<keyword evidence="1" id="KW-0472">Membrane</keyword>
<keyword evidence="1" id="KW-0812">Transmembrane</keyword>
<reference evidence="2" key="1">
    <citation type="submission" date="2023-07" db="EMBL/GenBank/DDBJ databases">
        <title>draft genome sequence of fig (Ficus carica).</title>
        <authorList>
            <person name="Takahashi T."/>
            <person name="Nishimura K."/>
        </authorList>
    </citation>
    <scope>NUCLEOTIDE SEQUENCE</scope>
</reference>
<sequence>MGGEEIPVPGSAAEDVDFGADGGALGPIGLVLGNNSGDVGDDDIAIVAIVRRGVWLRADRAAKNSGEEMRDLMGFDTAARTGLYCLGTRTRHCRAISFGSDGMRISGGASVVVVVVVVVFWYGCLLLCYGWSLGISGPISRFDRSLLLH</sequence>
<accession>A0AA88DCD0</accession>
<dbReference type="AlphaFoldDB" id="A0AA88DCD0"/>
<evidence type="ECO:0000313" key="2">
    <source>
        <dbReference type="EMBL" id="GMN33474.1"/>
    </source>
</evidence>
<evidence type="ECO:0000313" key="3">
    <source>
        <dbReference type="Proteomes" id="UP001187192"/>
    </source>
</evidence>
<keyword evidence="1" id="KW-1133">Transmembrane helix</keyword>
<organism evidence="2 3">
    <name type="scientific">Ficus carica</name>
    <name type="common">Common fig</name>
    <dbReference type="NCBI Taxonomy" id="3494"/>
    <lineage>
        <taxon>Eukaryota</taxon>
        <taxon>Viridiplantae</taxon>
        <taxon>Streptophyta</taxon>
        <taxon>Embryophyta</taxon>
        <taxon>Tracheophyta</taxon>
        <taxon>Spermatophyta</taxon>
        <taxon>Magnoliopsida</taxon>
        <taxon>eudicotyledons</taxon>
        <taxon>Gunneridae</taxon>
        <taxon>Pentapetalae</taxon>
        <taxon>rosids</taxon>
        <taxon>fabids</taxon>
        <taxon>Rosales</taxon>
        <taxon>Moraceae</taxon>
        <taxon>Ficeae</taxon>
        <taxon>Ficus</taxon>
    </lineage>
</organism>
<evidence type="ECO:0000256" key="1">
    <source>
        <dbReference type="SAM" id="Phobius"/>
    </source>
</evidence>
<feature type="transmembrane region" description="Helical" evidence="1">
    <location>
        <begin position="111"/>
        <end position="132"/>
    </location>
</feature>
<gene>
    <name evidence="2" type="ORF">TIFTF001_004188</name>
</gene>
<dbReference type="EMBL" id="BTGU01000004">
    <property type="protein sequence ID" value="GMN33474.1"/>
    <property type="molecule type" value="Genomic_DNA"/>
</dbReference>